<gene>
    <name evidence="1" type="ORF">BA062_35905</name>
</gene>
<dbReference type="AlphaFoldDB" id="A0A318LAL9"/>
<keyword evidence="2" id="KW-1185">Reference proteome</keyword>
<organism evidence="1 2">
    <name type="scientific">Prauserella flavalba</name>
    <dbReference type="NCBI Taxonomy" id="1477506"/>
    <lineage>
        <taxon>Bacteria</taxon>
        <taxon>Bacillati</taxon>
        <taxon>Actinomycetota</taxon>
        <taxon>Actinomycetes</taxon>
        <taxon>Pseudonocardiales</taxon>
        <taxon>Pseudonocardiaceae</taxon>
        <taxon>Prauserella</taxon>
    </lineage>
</organism>
<dbReference type="EMBL" id="MASU01000022">
    <property type="protein sequence ID" value="PXY18237.1"/>
    <property type="molecule type" value="Genomic_DNA"/>
</dbReference>
<comment type="caution">
    <text evidence="1">The sequence shown here is derived from an EMBL/GenBank/DDBJ whole genome shotgun (WGS) entry which is preliminary data.</text>
</comment>
<protein>
    <submittedName>
        <fullName evidence="1">Uncharacterized protein</fullName>
    </submittedName>
</protein>
<dbReference type="RefSeq" id="WP_110343700.1">
    <property type="nucleotide sequence ID" value="NZ_JBHVKT010000100.1"/>
</dbReference>
<dbReference type="OrthoDB" id="4529786at2"/>
<reference evidence="1 2" key="1">
    <citation type="submission" date="2016-07" db="EMBL/GenBank/DDBJ databases">
        <title>Draft genome sequence of Prauserella sp. YIM 121212, isolated from alkaline soil.</title>
        <authorList>
            <person name="Ruckert C."/>
            <person name="Albersmeier A."/>
            <person name="Jiang C.-L."/>
            <person name="Jiang Y."/>
            <person name="Kalinowski J."/>
            <person name="Schneider O."/>
            <person name="Winkler A."/>
            <person name="Zotchev S.B."/>
        </authorList>
    </citation>
    <scope>NUCLEOTIDE SEQUENCE [LARGE SCALE GENOMIC DNA]</scope>
    <source>
        <strain evidence="1 2">YIM 121212</strain>
    </source>
</reference>
<name>A0A318LAL9_9PSEU</name>
<evidence type="ECO:0000313" key="2">
    <source>
        <dbReference type="Proteomes" id="UP000247892"/>
    </source>
</evidence>
<accession>A0A318LAL9</accession>
<evidence type="ECO:0000313" key="1">
    <source>
        <dbReference type="EMBL" id="PXY18237.1"/>
    </source>
</evidence>
<dbReference type="Proteomes" id="UP000247892">
    <property type="component" value="Unassembled WGS sequence"/>
</dbReference>
<proteinExistence type="predicted"/>
<sequence length="267" mass="28373">MSDALDRLEAHAEILKLARVLGTDPERFAFLHDVPAADLRKLREQVTDTLFDANLGALRRMAAASRLLPAAALAGIAEKAFGPLLAARMAGLVDAGRGVEIAGRLSPAFLADVAAELDPRRAAHIVAKLPTSTVTAVSGELRRREDWITLGRFVGQVPDEVAAVGLSVLDDVAVLRVAFLLDDKGKAGFLLGTLPESRYAGIVLAAHENDLWYALFDLLARLDAAHHERLAPTAASLAADVRAAAAEQARDLGLLDTLGPLRDAFLS</sequence>